<protein>
    <recommendedName>
        <fullName evidence="4">DUF4352 domain-containing protein</fullName>
    </recommendedName>
</protein>
<dbReference type="AlphaFoldDB" id="A0A9W6ETF2"/>
<reference evidence="2" key="1">
    <citation type="submission" date="2022-07" db="EMBL/GenBank/DDBJ databases">
        <authorList>
            <person name="Kouya T."/>
            <person name="Ishiyama Y."/>
        </authorList>
    </citation>
    <scope>NUCLEOTIDE SEQUENCE</scope>
    <source>
        <strain evidence="2">WR16-4</strain>
    </source>
</reference>
<evidence type="ECO:0000256" key="1">
    <source>
        <dbReference type="SAM" id="MobiDB-lite"/>
    </source>
</evidence>
<feature type="region of interest" description="Disordered" evidence="1">
    <location>
        <begin position="23"/>
        <end position="60"/>
    </location>
</feature>
<feature type="compositionally biased region" description="Low complexity" evidence="1">
    <location>
        <begin position="23"/>
        <end position="47"/>
    </location>
</feature>
<feature type="compositionally biased region" description="Basic and acidic residues" evidence="1">
    <location>
        <begin position="50"/>
        <end position="60"/>
    </location>
</feature>
<dbReference type="PROSITE" id="PS51257">
    <property type="entry name" value="PROKAR_LIPOPROTEIN"/>
    <property type="match status" value="1"/>
</dbReference>
<evidence type="ECO:0008006" key="4">
    <source>
        <dbReference type="Google" id="ProtNLM"/>
    </source>
</evidence>
<accession>A0A9W6ETF2</accession>
<name>A0A9W6ETF2_9LACO</name>
<comment type="caution">
    <text evidence="2">The sequence shown here is derived from an EMBL/GenBank/DDBJ whole genome shotgun (WGS) entry which is preliminary data.</text>
</comment>
<proteinExistence type="predicted"/>
<dbReference type="RefSeq" id="WP_286136435.1">
    <property type="nucleotide sequence ID" value="NZ_BRPL01000002.1"/>
</dbReference>
<sequence>MKKTIFTILLIGILLTGCGQEKQSSTTINNNSSNSNHQHSSWNHSNIKTNESDQSKQKQSNFDHYHYQVPKSYRSNHEYIKNGNLKHVGEFSFDQFGTKEKLDRISNINQSINSGKIKYTIKSIHLFKNKAHNKEALDAVKQVFNLNQISSTYDTIQLKFNVTNRSDQTVNLNGIKLIQINHDQTLSSNQQLNDESAGQTLQPHQSKSMFAMGLINNYNFKHLKLLQIQFNGVYNQHGKLIDPPSRTININY</sequence>
<evidence type="ECO:0000313" key="2">
    <source>
        <dbReference type="EMBL" id="GLB46974.1"/>
    </source>
</evidence>
<organism evidence="2 3">
    <name type="scientific">Philodulcilactobacillus myokoensis</name>
    <dbReference type="NCBI Taxonomy" id="2929573"/>
    <lineage>
        <taxon>Bacteria</taxon>
        <taxon>Bacillati</taxon>
        <taxon>Bacillota</taxon>
        <taxon>Bacilli</taxon>
        <taxon>Lactobacillales</taxon>
        <taxon>Lactobacillaceae</taxon>
        <taxon>Philodulcilactobacillus</taxon>
    </lineage>
</organism>
<dbReference type="Proteomes" id="UP001144204">
    <property type="component" value="Unassembled WGS sequence"/>
</dbReference>
<reference evidence="2" key="2">
    <citation type="journal article" date="2023" name="PLoS ONE">
        <title>Philodulcilactobacillus myokoensis gen. nov., sp. nov., a fructophilic, acidophilic, and agar-phobic lactic acid bacterium isolated from fermented vegetable extracts.</title>
        <authorList>
            <person name="Kouya T."/>
            <person name="Ishiyama Y."/>
            <person name="Ohashi S."/>
            <person name="Kumakubo R."/>
            <person name="Yamazaki T."/>
            <person name="Otaki T."/>
        </authorList>
    </citation>
    <scope>NUCLEOTIDE SEQUENCE</scope>
    <source>
        <strain evidence="2">WR16-4</strain>
    </source>
</reference>
<gene>
    <name evidence="2" type="ORF">WR164_09530</name>
</gene>
<dbReference type="EMBL" id="BRPL01000002">
    <property type="protein sequence ID" value="GLB46974.1"/>
    <property type="molecule type" value="Genomic_DNA"/>
</dbReference>
<evidence type="ECO:0000313" key="3">
    <source>
        <dbReference type="Proteomes" id="UP001144204"/>
    </source>
</evidence>
<keyword evidence="3" id="KW-1185">Reference proteome</keyword>